<protein>
    <recommendedName>
        <fullName evidence="2">Signal recognition particle receptor alpha subunit N-terminal domain-containing protein</fullName>
    </recommendedName>
</protein>
<dbReference type="Proteomes" id="UP000309340">
    <property type="component" value="Unassembled WGS sequence"/>
</dbReference>
<dbReference type="GO" id="GO:0005525">
    <property type="term" value="F:GTP binding"/>
    <property type="evidence" value="ECO:0007669"/>
    <property type="project" value="InterPro"/>
</dbReference>
<dbReference type="GO" id="GO:0006886">
    <property type="term" value="P:intracellular protein transport"/>
    <property type="evidence" value="ECO:0007669"/>
    <property type="project" value="InterPro"/>
</dbReference>
<feature type="non-terminal residue" evidence="3">
    <location>
        <position position="1"/>
    </location>
</feature>
<name>A0A4U0UKU2_9PEZI</name>
<evidence type="ECO:0000313" key="3">
    <source>
        <dbReference type="EMBL" id="TKA36353.1"/>
    </source>
</evidence>
<evidence type="ECO:0000313" key="4">
    <source>
        <dbReference type="Proteomes" id="UP000309340"/>
    </source>
</evidence>
<feature type="compositionally biased region" description="Polar residues" evidence="1">
    <location>
        <begin position="39"/>
        <end position="52"/>
    </location>
</feature>
<organism evidence="3 4">
    <name type="scientific">Friedmanniomyces simplex</name>
    <dbReference type="NCBI Taxonomy" id="329884"/>
    <lineage>
        <taxon>Eukaryota</taxon>
        <taxon>Fungi</taxon>
        <taxon>Dikarya</taxon>
        <taxon>Ascomycota</taxon>
        <taxon>Pezizomycotina</taxon>
        <taxon>Dothideomycetes</taxon>
        <taxon>Dothideomycetidae</taxon>
        <taxon>Mycosphaerellales</taxon>
        <taxon>Teratosphaeriaceae</taxon>
        <taxon>Friedmanniomyces</taxon>
    </lineage>
</organism>
<gene>
    <name evidence="3" type="ORF">B0A55_13653</name>
</gene>
<feature type="compositionally biased region" description="Low complexity" evidence="1">
    <location>
        <begin position="145"/>
        <end position="158"/>
    </location>
</feature>
<dbReference type="InterPro" id="IPR007222">
    <property type="entry name" value="Sig_recog_particle_rcpt_asu_N"/>
</dbReference>
<reference evidence="3 4" key="1">
    <citation type="submission" date="2017-03" db="EMBL/GenBank/DDBJ databases">
        <title>Genomes of endolithic fungi from Antarctica.</title>
        <authorList>
            <person name="Coleine C."/>
            <person name="Masonjones S."/>
            <person name="Stajich J.E."/>
        </authorList>
    </citation>
    <scope>NUCLEOTIDE SEQUENCE [LARGE SCALE GENOMIC DNA]</scope>
    <source>
        <strain evidence="3 4">CCFEE 5184</strain>
    </source>
</reference>
<dbReference type="GO" id="GO:0005047">
    <property type="term" value="F:signal recognition particle binding"/>
    <property type="evidence" value="ECO:0007669"/>
    <property type="project" value="InterPro"/>
</dbReference>
<keyword evidence="4" id="KW-1185">Reference proteome</keyword>
<proteinExistence type="predicted"/>
<feature type="non-terminal residue" evidence="3">
    <location>
        <position position="158"/>
    </location>
</feature>
<dbReference type="GO" id="GO:0005785">
    <property type="term" value="C:signal recognition particle receptor complex"/>
    <property type="evidence" value="ECO:0007669"/>
    <property type="project" value="InterPro"/>
</dbReference>
<dbReference type="GO" id="GO:0003924">
    <property type="term" value="F:GTPase activity"/>
    <property type="evidence" value="ECO:0007669"/>
    <property type="project" value="InterPro"/>
</dbReference>
<evidence type="ECO:0000259" key="2">
    <source>
        <dbReference type="Pfam" id="PF04086"/>
    </source>
</evidence>
<accession>A0A4U0UKU2</accession>
<dbReference type="OrthoDB" id="1727884at2759"/>
<dbReference type="Pfam" id="PF04086">
    <property type="entry name" value="SRP-alpha_N"/>
    <property type="match status" value="1"/>
</dbReference>
<feature type="region of interest" description="Disordered" evidence="1">
    <location>
        <begin position="1"/>
        <end position="124"/>
    </location>
</feature>
<dbReference type="EMBL" id="NAJQ01002859">
    <property type="protein sequence ID" value="TKA36353.1"/>
    <property type="molecule type" value="Genomic_DNA"/>
</dbReference>
<feature type="region of interest" description="Disordered" evidence="1">
    <location>
        <begin position="137"/>
        <end position="158"/>
    </location>
</feature>
<feature type="domain" description="Signal recognition particle receptor alpha subunit N-terminal" evidence="2">
    <location>
        <begin position="2"/>
        <end position="133"/>
    </location>
</feature>
<dbReference type="STRING" id="329884.A0A4U0UKU2"/>
<sequence>ATPVPTPDTSRPATPGHATSHLLTAKGGPGKASRRSRKAQTFNTSAPASSGDESAAGRTSKGGAKNAAKGKRRWDADGMAVEGDDDGVLDYSAPATPGPDSIERELDVSDVNTSQMGSRTGKGQFILKDLDDEVDAILASSSSKQQTTQNTTTNGEPE</sequence>
<dbReference type="AlphaFoldDB" id="A0A4U0UKU2"/>
<comment type="caution">
    <text evidence="3">The sequence shown here is derived from an EMBL/GenBank/DDBJ whole genome shotgun (WGS) entry which is preliminary data.</text>
</comment>
<evidence type="ECO:0000256" key="1">
    <source>
        <dbReference type="SAM" id="MobiDB-lite"/>
    </source>
</evidence>